<organism evidence="2 3">
    <name type="scientific">Virgibacillus byunsanensis</name>
    <dbReference type="NCBI Taxonomy" id="570945"/>
    <lineage>
        <taxon>Bacteria</taxon>
        <taxon>Bacillati</taxon>
        <taxon>Bacillota</taxon>
        <taxon>Bacilli</taxon>
        <taxon>Bacillales</taxon>
        <taxon>Bacillaceae</taxon>
        <taxon>Virgibacillus</taxon>
    </lineage>
</organism>
<accession>A0ABW3LH76</accession>
<evidence type="ECO:0000256" key="1">
    <source>
        <dbReference type="ARBA" id="ARBA00022500"/>
    </source>
</evidence>
<reference evidence="3" key="1">
    <citation type="journal article" date="2019" name="Int. J. Syst. Evol. Microbiol.">
        <title>The Global Catalogue of Microorganisms (GCM) 10K type strain sequencing project: providing services to taxonomists for standard genome sequencing and annotation.</title>
        <authorList>
            <consortium name="The Broad Institute Genomics Platform"/>
            <consortium name="The Broad Institute Genome Sequencing Center for Infectious Disease"/>
            <person name="Wu L."/>
            <person name="Ma J."/>
        </authorList>
    </citation>
    <scope>NUCLEOTIDE SEQUENCE [LARGE SCALE GENOMIC DNA]</scope>
    <source>
        <strain evidence="3">CCUG 56754</strain>
    </source>
</reference>
<dbReference type="InterPro" id="IPR028976">
    <property type="entry name" value="CheC-like_sf"/>
</dbReference>
<dbReference type="RefSeq" id="WP_390358804.1">
    <property type="nucleotide sequence ID" value="NZ_JBHTKJ010000003.1"/>
</dbReference>
<keyword evidence="1" id="KW-0145">Chemotaxis</keyword>
<gene>
    <name evidence="2" type="ORF">ACFQ3N_01270</name>
</gene>
<evidence type="ECO:0000313" key="2">
    <source>
        <dbReference type="EMBL" id="MFD1037057.1"/>
    </source>
</evidence>
<dbReference type="SUPFAM" id="SSF103039">
    <property type="entry name" value="CheC-like"/>
    <property type="match status" value="1"/>
</dbReference>
<dbReference type="Gene3D" id="3.40.1550.10">
    <property type="entry name" value="CheC-like"/>
    <property type="match status" value="1"/>
</dbReference>
<protein>
    <submittedName>
        <fullName evidence="2">Uncharacterized protein</fullName>
    </submittedName>
</protein>
<keyword evidence="3" id="KW-1185">Reference proteome</keyword>
<evidence type="ECO:0000313" key="3">
    <source>
        <dbReference type="Proteomes" id="UP001597040"/>
    </source>
</evidence>
<proteinExistence type="predicted"/>
<comment type="caution">
    <text evidence="2">The sequence shown here is derived from an EMBL/GenBank/DDBJ whole genome shotgun (WGS) entry which is preliminary data.</text>
</comment>
<name>A0ABW3LH76_9BACI</name>
<dbReference type="Proteomes" id="UP001597040">
    <property type="component" value="Unassembled WGS sequence"/>
</dbReference>
<sequence>MSVTLQERSKYIKDILNGTFTSLKTVVPINHNVSKPKLLENHLAIPFGVLIRITGDIKGKLILAGNSTMFASIGETMFGMTLKGEQ</sequence>
<dbReference type="EMBL" id="JBHTKJ010000003">
    <property type="protein sequence ID" value="MFD1037057.1"/>
    <property type="molecule type" value="Genomic_DNA"/>
</dbReference>